<dbReference type="EnsemblMetazoa" id="CapteT198811">
    <property type="protein sequence ID" value="CapteP198811"/>
    <property type="gene ID" value="CapteG198811"/>
</dbReference>
<sequence length="220" mass="24713">MNMSLSRRYKTRCESIQSWKPRRDRNLPALTSLNTLHPVFTNPIITKTIRECVVLYISCGCPGTIIPTSRYNHAFGAVLGFGGLGFDVLSQLATGEHTITMATSTFDFIFATTLSLCFFVSIMAAPSDFDELFGEEDPNMQGEEYTMQEKRGGYRPVPFPCNGYDYQPRCLHGGRGPRKTWTKTGRFCVCLCAQKYGGPECSFTAESQQWKRLVSGGKHW</sequence>
<dbReference type="EMBL" id="KB292508">
    <property type="protein sequence ID" value="ELU17386.1"/>
    <property type="molecule type" value="Genomic_DNA"/>
</dbReference>
<dbReference type="Proteomes" id="UP000014760">
    <property type="component" value="Unassembled WGS sequence"/>
</dbReference>
<keyword evidence="1" id="KW-0472">Membrane</keyword>
<dbReference type="EMBL" id="AMQN01016889">
    <property type="status" value="NOT_ANNOTATED_CDS"/>
    <property type="molecule type" value="Genomic_DNA"/>
</dbReference>
<keyword evidence="4" id="KW-1185">Reference proteome</keyword>
<protein>
    <recommendedName>
        <fullName evidence="5">EGF-like domain-containing protein</fullName>
    </recommendedName>
</protein>
<evidence type="ECO:0000313" key="2">
    <source>
        <dbReference type="EMBL" id="ELU17386.1"/>
    </source>
</evidence>
<reference evidence="2 4" key="2">
    <citation type="journal article" date="2013" name="Nature">
        <title>Insights into bilaterian evolution from three spiralian genomes.</title>
        <authorList>
            <person name="Simakov O."/>
            <person name="Marletaz F."/>
            <person name="Cho S.J."/>
            <person name="Edsinger-Gonzales E."/>
            <person name="Havlak P."/>
            <person name="Hellsten U."/>
            <person name="Kuo D.H."/>
            <person name="Larsson T."/>
            <person name="Lv J."/>
            <person name="Arendt D."/>
            <person name="Savage R."/>
            <person name="Osoegawa K."/>
            <person name="de Jong P."/>
            <person name="Grimwood J."/>
            <person name="Chapman J.A."/>
            <person name="Shapiro H."/>
            <person name="Aerts A."/>
            <person name="Otillar R.P."/>
            <person name="Terry A.Y."/>
            <person name="Boore J.L."/>
            <person name="Grigoriev I.V."/>
            <person name="Lindberg D.R."/>
            <person name="Seaver E.C."/>
            <person name="Weisblat D.A."/>
            <person name="Putnam N.H."/>
            <person name="Rokhsar D.S."/>
        </authorList>
    </citation>
    <scope>NUCLEOTIDE SEQUENCE</scope>
    <source>
        <strain evidence="2 4">I ESC-2004</strain>
    </source>
</reference>
<reference evidence="4" key="1">
    <citation type="submission" date="2012-12" db="EMBL/GenBank/DDBJ databases">
        <authorList>
            <person name="Hellsten U."/>
            <person name="Grimwood J."/>
            <person name="Chapman J.A."/>
            <person name="Shapiro H."/>
            <person name="Aerts A."/>
            <person name="Otillar R.P."/>
            <person name="Terry A.Y."/>
            <person name="Boore J.L."/>
            <person name="Simakov O."/>
            <person name="Marletaz F."/>
            <person name="Cho S.-J."/>
            <person name="Edsinger-Gonzales E."/>
            <person name="Havlak P."/>
            <person name="Kuo D.-H."/>
            <person name="Larsson T."/>
            <person name="Lv J."/>
            <person name="Arendt D."/>
            <person name="Savage R."/>
            <person name="Osoegawa K."/>
            <person name="de Jong P."/>
            <person name="Lindberg D.R."/>
            <person name="Seaver E.C."/>
            <person name="Weisblat D.A."/>
            <person name="Putnam N.H."/>
            <person name="Grigoriev I.V."/>
            <person name="Rokhsar D.S."/>
        </authorList>
    </citation>
    <scope>NUCLEOTIDE SEQUENCE</scope>
    <source>
        <strain evidence="4">I ESC-2004</strain>
    </source>
</reference>
<dbReference type="AlphaFoldDB" id="R7VKH9"/>
<evidence type="ECO:0000256" key="1">
    <source>
        <dbReference type="SAM" id="Phobius"/>
    </source>
</evidence>
<evidence type="ECO:0000313" key="4">
    <source>
        <dbReference type="Proteomes" id="UP000014760"/>
    </source>
</evidence>
<dbReference type="HOGENOM" id="CLU_1257115_0_0_1"/>
<evidence type="ECO:0008006" key="5">
    <source>
        <dbReference type="Google" id="ProtNLM"/>
    </source>
</evidence>
<keyword evidence="1" id="KW-0812">Transmembrane</keyword>
<accession>R7VKH9</accession>
<organism evidence="2">
    <name type="scientific">Capitella teleta</name>
    <name type="common">Polychaete worm</name>
    <dbReference type="NCBI Taxonomy" id="283909"/>
    <lineage>
        <taxon>Eukaryota</taxon>
        <taxon>Metazoa</taxon>
        <taxon>Spiralia</taxon>
        <taxon>Lophotrochozoa</taxon>
        <taxon>Annelida</taxon>
        <taxon>Polychaeta</taxon>
        <taxon>Sedentaria</taxon>
        <taxon>Scolecida</taxon>
        <taxon>Capitellidae</taxon>
        <taxon>Capitella</taxon>
    </lineage>
</organism>
<keyword evidence="1" id="KW-1133">Transmembrane helix</keyword>
<gene>
    <name evidence="2" type="ORF">CAPTEDRAFT_198811</name>
</gene>
<dbReference type="OrthoDB" id="10567047at2759"/>
<reference evidence="3" key="3">
    <citation type="submission" date="2015-06" db="UniProtKB">
        <authorList>
            <consortium name="EnsemblMetazoa"/>
        </authorList>
    </citation>
    <scope>IDENTIFICATION</scope>
</reference>
<proteinExistence type="predicted"/>
<feature type="transmembrane region" description="Helical" evidence="1">
    <location>
        <begin position="105"/>
        <end position="125"/>
    </location>
</feature>
<evidence type="ECO:0000313" key="3">
    <source>
        <dbReference type="EnsemblMetazoa" id="CapteP198811"/>
    </source>
</evidence>
<name>R7VKH9_CAPTE</name>